<keyword evidence="2" id="KW-0238">DNA-binding</keyword>
<dbReference type="InterPro" id="IPR035472">
    <property type="entry name" value="RpiR-like_SIS"/>
</dbReference>
<dbReference type="CDD" id="cd05013">
    <property type="entry name" value="SIS_RpiR"/>
    <property type="match status" value="1"/>
</dbReference>
<evidence type="ECO:0000259" key="5">
    <source>
        <dbReference type="PROSITE" id="PS51464"/>
    </source>
</evidence>
<dbReference type="PROSITE" id="PS51464">
    <property type="entry name" value="SIS"/>
    <property type="match status" value="1"/>
</dbReference>
<dbReference type="GO" id="GO:0097367">
    <property type="term" value="F:carbohydrate derivative binding"/>
    <property type="evidence" value="ECO:0007669"/>
    <property type="project" value="InterPro"/>
</dbReference>
<dbReference type="InterPro" id="IPR009057">
    <property type="entry name" value="Homeodomain-like_sf"/>
</dbReference>
<evidence type="ECO:0000256" key="3">
    <source>
        <dbReference type="ARBA" id="ARBA00023163"/>
    </source>
</evidence>
<reference evidence="6 7" key="1">
    <citation type="submission" date="2019-01" db="EMBL/GenBank/DDBJ databases">
        <title>Vagococcus silagei sp. nov. isolated from brewer's grain.</title>
        <authorList>
            <person name="Guu J.-R."/>
        </authorList>
    </citation>
    <scope>NUCLEOTIDE SEQUENCE [LARGE SCALE GENOMIC DNA]</scope>
    <source>
        <strain evidence="6 7">2B-2</strain>
    </source>
</reference>
<evidence type="ECO:0000313" key="7">
    <source>
        <dbReference type="Proteomes" id="UP000310506"/>
    </source>
</evidence>
<evidence type="ECO:0000259" key="4">
    <source>
        <dbReference type="PROSITE" id="PS51071"/>
    </source>
</evidence>
<dbReference type="RefSeq" id="WP_136137883.1">
    <property type="nucleotide sequence ID" value="NZ_SDGV01000036.1"/>
</dbReference>
<dbReference type="InterPro" id="IPR000281">
    <property type="entry name" value="HTH_RpiR"/>
</dbReference>
<dbReference type="EMBL" id="SDGV01000036">
    <property type="protein sequence ID" value="THB60143.1"/>
    <property type="molecule type" value="Genomic_DNA"/>
</dbReference>
<keyword evidence="3" id="KW-0804">Transcription</keyword>
<name>A0A4S3B3K5_9ENTE</name>
<dbReference type="InterPro" id="IPR046348">
    <property type="entry name" value="SIS_dom_sf"/>
</dbReference>
<dbReference type="PROSITE" id="PS51071">
    <property type="entry name" value="HTH_RPIR"/>
    <property type="match status" value="1"/>
</dbReference>
<dbReference type="GO" id="GO:0003700">
    <property type="term" value="F:DNA-binding transcription factor activity"/>
    <property type="evidence" value="ECO:0007669"/>
    <property type="project" value="InterPro"/>
</dbReference>
<keyword evidence="7" id="KW-1185">Reference proteome</keyword>
<dbReference type="InterPro" id="IPR001347">
    <property type="entry name" value="SIS_dom"/>
</dbReference>
<feature type="domain" description="HTH rpiR-type" evidence="4">
    <location>
        <begin position="1"/>
        <end position="69"/>
    </location>
</feature>
<gene>
    <name evidence="6" type="ORF">ESZ54_11935</name>
</gene>
<dbReference type="GO" id="GO:0003677">
    <property type="term" value="F:DNA binding"/>
    <property type="evidence" value="ECO:0007669"/>
    <property type="project" value="UniProtKB-KW"/>
</dbReference>
<dbReference type="SUPFAM" id="SSF46689">
    <property type="entry name" value="Homeodomain-like"/>
    <property type="match status" value="1"/>
</dbReference>
<dbReference type="InterPro" id="IPR036388">
    <property type="entry name" value="WH-like_DNA-bd_sf"/>
</dbReference>
<dbReference type="OrthoDB" id="2367514at2"/>
<dbReference type="Gene3D" id="1.10.10.10">
    <property type="entry name" value="Winged helix-like DNA-binding domain superfamily/Winged helix DNA-binding domain"/>
    <property type="match status" value="1"/>
</dbReference>
<dbReference type="AlphaFoldDB" id="A0A4S3B3K5"/>
<evidence type="ECO:0000256" key="2">
    <source>
        <dbReference type="ARBA" id="ARBA00023125"/>
    </source>
</evidence>
<protein>
    <submittedName>
        <fullName evidence="6">MurR/RpiR family transcriptional regulator</fullName>
    </submittedName>
</protein>
<evidence type="ECO:0000256" key="1">
    <source>
        <dbReference type="ARBA" id="ARBA00023015"/>
    </source>
</evidence>
<proteinExistence type="predicted"/>
<dbReference type="SUPFAM" id="SSF53697">
    <property type="entry name" value="SIS domain"/>
    <property type="match status" value="1"/>
</dbReference>
<dbReference type="Gene3D" id="3.40.50.10490">
    <property type="entry name" value="Glucose-6-phosphate isomerase like protein, domain 1"/>
    <property type="match status" value="1"/>
</dbReference>
<evidence type="ECO:0000313" key="6">
    <source>
        <dbReference type="EMBL" id="THB60143.1"/>
    </source>
</evidence>
<accession>A0A4S3B3K5</accession>
<dbReference type="Pfam" id="PF01418">
    <property type="entry name" value="HTH_6"/>
    <property type="match status" value="1"/>
</dbReference>
<comment type="caution">
    <text evidence="6">The sequence shown here is derived from an EMBL/GenBank/DDBJ whole genome shotgun (WGS) entry which is preliminary data.</text>
</comment>
<dbReference type="Pfam" id="PF01380">
    <property type="entry name" value="SIS"/>
    <property type="match status" value="1"/>
</dbReference>
<dbReference type="InterPro" id="IPR047640">
    <property type="entry name" value="RpiR-like"/>
</dbReference>
<organism evidence="6 7">
    <name type="scientific">Vagococcus silagei</name>
    <dbReference type="NCBI Taxonomy" id="2508885"/>
    <lineage>
        <taxon>Bacteria</taxon>
        <taxon>Bacillati</taxon>
        <taxon>Bacillota</taxon>
        <taxon>Bacilli</taxon>
        <taxon>Lactobacillales</taxon>
        <taxon>Enterococcaceae</taxon>
        <taxon>Vagococcus</taxon>
    </lineage>
</organism>
<dbReference type="Proteomes" id="UP000310506">
    <property type="component" value="Unassembled WGS sequence"/>
</dbReference>
<keyword evidence="1" id="KW-0805">Transcription regulation</keyword>
<dbReference type="PANTHER" id="PTHR30514">
    <property type="entry name" value="GLUCOKINASE"/>
    <property type="match status" value="1"/>
</dbReference>
<sequence length="246" mass="27838">MSNKRLSDSEAYLWQYITEHITEVSKMSIIKLSENANVSTATIVRTMKKKGYDGYTSFKHTLKAANQEDLMSMDIADNKIKEAINKNKIEVLNTISNLSSDVIEDTIQTIQDSKRIFIFARGFSVWIANEMAIKFQLLNKYCEVHDDPNIIKIRSNSIEKGDIMICISLSGETEELVVAAHNCQANGIHTIVMTTDETSRLANLADSLFVGFKSMDTYIPEYEVHSRLPLSIIGRIIIDSYVIRTN</sequence>
<dbReference type="PANTHER" id="PTHR30514:SF21">
    <property type="entry name" value="RPIR-FAMILY TRANSCRIPTIONAL REGULATOR"/>
    <property type="match status" value="1"/>
</dbReference>
<feature type="domain" description="SIS" evidence="5">
    <location>
        <begin position="106"/>
        <end position="246"/>
    </location>
</feature>
<dbReference type="GO" id="GO:1901135">
    <property type="term" value="P:carbohydrate derivative metabolic process"/>
    <property type="evidence" value="ECO:0007669"/>
    <property type="project" value="InterPro"/>
</dbReference>